<accession>A0A9X3WMT2</accession>
<dbReference type="AlphaFoldDB" id="A0A9X3WMT2"/>
<protein>
    <recommendedName>
        <fullName evidence="3">Urease accessory protein UreD</fullName>
    </recommendedName>
</protein>
<dbReference type="InterPro" id="IPR002669">
    <property type="entry name" value="UreD"/>
</dbReference>
<comment type="subunit">
    <text evidence="3">UreD, UreF and UreG form a complex that acts as a GTP-hydrolysis-dependent molecular chaperone, activating the urease apoprotein by helping to assemble the nickel containing metallocenter of UreC. The UreE protein probably delivers the nickel.</text>
</comment>
<keyword evidence="2 3" id="KW-0143">Chaperone</keyword>
<keyword evidence="3" id="KW-0996">Nickel insertion</keyword>
<dbReference type="Proteomes" id="UP001145072">
    <property type="component" value="Unassembled WGS sequence"/>
</dbReference>
<reference evidence="4" key="1">
    <citation type="submission" date="2022-06" db="EMBL/GenBank/DDBJ databases">
        <title>Aquibacillus sp. a new bacterium isolated from soil saline samples.</title>
        <authorList>
            <person name="Galisteo C."/>
            <person name="De La Haba R."/>
            <person name="Sanchez-Porro C."/>
            <person name="Ventosa A."/>
        </authorList>
    </citation>
    <scope>NUCLEOTIDE SEQUENCE</scope>
    <source>
        <strain evidence="4">JCM 12387</strain>
    </source>
</reference>
<keyword evidence="3" id="KW-0963">Cytoplasm</keyword>
<dbReference type="PANTHER" id="PTHR33643">
    <property type="entry name" value="UREASE ACCESSORY PROTEIN D"/>
    <property type="match status" value="1"/>
</dbReference>
<dbReference type="GO" id="GO:0005737">
    <property type="term" value="C:cytoplasm"/>
    <property type="evidence" value="ECO:0007669"/>
    <property type="project" value="UniProtKB-SubCell"/>
</dbReference>
<gene>
    <name evidence="3" type="primary">ureD</name>
    <name evidence="4" type="ORF">NC661_19565</name>
</gene>
<comment type="subcellular location">
    <subcellularLocation>
        <location evidence="3">Cytoplasm</location>
    </subcellularLocation>
</comment>
<name>A0A9X3WMT2_9BACI</name>
<sequence length="276" mass="31356">MLPLANKERAMAPKSYGKLDLTFQLLRGKTRMVDVYQQPPLKASRELYPEGTGDVTVYLMESSGGLVAGDRNEFRIHVGQGSSVTLRPQSATKVYPAFNDAPSTQQVTVKLEDDAKLEWNREEVIPFLDARFDSKTSIQMTPSSSLLWSEILYPGRDKRGEAFAFQECNTHVDIWIDDQCVVYDALHLHPKKQELKKLGALENYNYIGNFWCFSPKVNLSDVHMDSMLVQQDNHKSGMTTLESNGILIRWLSNSLPLLKKEMDTITNYFNGIVKEN</sequence>
<evidence type="ECO:0000256" key="2">
    <source>
        <dbReference type="ARBA" id="ARBA00023186"/>
    </source>
</evidence>
<dbReference type="GO" id="GO:0016151">
    <property type="term" value="F:nickel cation binding"/>
    <property type="evidence" value="ECO:0007669"/>
    <property type="project" value="UniProtKB-UniRule"/>
</dbReference>
<comment type="similarity">
    <text evidence="1 3">Belongs to the UreD family.</text>
</comment>
<dbReference type="Pfam" id="PF01774">
    <property type="entry name" value="UreD"/>
    <property type="match status" value="1"/>
</dbReference>
<dbReference type="RefSeq" id="WP_259865219.1">
    <property type="nucleotide sequence ID" value="NZ_JAMQJZ010000023.1"/>
</dbReference>
<evidence type="ECO:0000256" key="1">
    <source>
        <dbReference type="ARBA" id="ARBA00007177"/>
    </source>
</evidence>
<comment type="function">
    <text evidence="3">Required for maturation of urease via the functional incorporation of the urease nickel metallocenter.</text>
</comment>
<keyword evidence="5" id="KW-1185">Reference proteome</keyword>
<evidence type="ECO:0000313" key="4">
    <source>
        <dbReference type="EMBL" id="MDC3422555.1"/>
    </source>
</evidence>
<dbReference type="PANTHER" id="PTHR33643:SF1">
    <property type="entry name" value="UREASE ACCESSORY PROTEIN D"/>
    <property type="match status" value="1"/>
</dbReference>
<evidence type="ECO:0000256" key="3">
    <source>
        <dbReference type="HAMAP-Rule" id="MF_01384"/>
    </source>
</evidence>
<evidence type="ECO:0000313" key="5">
    <source>
        <dbReference type="Proteomes" id="UP001145072"/>
    </source>
</evidence>
<dbReference type="EMBL" id="JAMQJZ010000023">
    <property type="protein sequence ID" value="MDC3422555.1"/>
    <property type="molecule type" value="Genomic_DNA"/>
</dbReference>
<proteinExistence type="inferred from homology"/>
<dbReference type="HAMAP" id="MF_01384">
    <property type="entry name" value="UreD"/>
    <property type="match status" value="1"/>
</dbReference>
<organism evidence="4 5">
    <name type="scientific">Aquibacillus koreensis</name>
    <dbReference type="NCBI Taxonomy" id="279446"/>
    <lineage>
        <taxon>Bacteria</taxon>
        <taxon>Bacillati</taxon>
        <taxon>Bacillota</taxon>
        <taxon>Bacilli</taxon>
        <taxon>Bacillales</taxon>
        <taxon>Bacillaceae</taxon>
        <taxon>Aquibacillus</taxon>
    </lineage>
</organism>
<comment type="caution">
    <text evidence="4">The sequence shown here is derived from an EMBL/GenBank/DDBJ whole genome shotgun (WGS) entry which is preliminary data.</text>
</comment>